<gene>
    <name evidence="9" type="ORF">FSB_LOCUS58602</name>
</gene>
<sequence length="1548" mass="175698">MHPQFTIRKVQPEGSGNIFIIDSKTFTLGFDGGRADPYHIMERRGRIRGSLWLGLGGLRWPVNAILKLRNLACTLEGFFEFFRDRYRVLELSCLSNRGGRFLDILEYHSEAYRGSIRLPEGRRGVGWSLFEFQVCKYFLCEIVLPEQRVESPRMTEEKLPALGISGIRNASWNQNQQGRNSRPFRKNARSEHQPSKPVMIPVKEKRESRTRADMAINSSRPTRSCRVVEWIGLESSNGPKIIPEERSGGPLVSEAQQPNILHKGVVEGPIDTNKTSFKQFCVGEASGTKEKLTESTLSDDEDSELEIPVAPSFVGSDGFFDASSFDFDEDNLHCEPSGLAVSPSVGVNLTKDERVAVSDFEPLLVVLKGRDEISLPMVLCSLDNEHMTTGASMSEADRIDPVDFAVFTQGYTGDIHALEEAMSVWVEQKYKGFSKLVGMALLGFESECISLLRRIDAERKRLRLTTGPRFLNGLVNKGIYGPNLGGARGSFWDELNSIRSRWVTPWCLFGDFNIIRYPGERLGCQNFSQGMLDFFDFIDSNHLVDLPLDGGLYTWCSGLDQPSMSRIDRVLVSTDWEEHFPDVSQKLLPRPHSNHSPILVEAGGMARGKCSFKFENMWLKLEGFVDLVQGWWSGYSFIGSPSRVLARKLKALKGDLKSWNKSTFGDVGLKKNWAMGDILRLDEKEFQGVLSHAERLLREDLKIEVDRLAHLEEIKCIEVDGTRFEEEPDIRNQVVHFYKSLYQENEEWRPDVDGLSFASIGEDAKDRLERCFDNEEVVQVLKDLEGDKALGPDGFIMAFFQICWPVLQDDIMGFFEEVYDQGQFESSLNATFLALIPKKNDARNIKDFRPISLIGSVYKLLSKVLANRLKEVFDLISESQNAFVGGRQMLDSILIANECLDSRLKRRQPGVICKLDIEKAYDHVNWNCLIHLLGFFGSSRGLRQGDPLSPLLFLLVMEILSKILKKVEDSGFIRGFHASQSGVVGLSISHILFADDTMVMCDADPVQLMYLRLAMTCFEAATGLRVNLAKSEIVLVGDVENLRVLADILCCRIGSLPMSYLGMPLGFTFKSTLIWNPIIEKMERRLAGWKRLYLSKVLRRELSKYNGSFFRKRVLVARHGAGCGEWSTGWTHDSHGCGLWKGIMLGWTDFSAHLRYRVGRGDRVSLWHDRWCGDVPLKDTFPILYACASNKAATISEVLVREDGRVDWRVTFVCNFNDWEVDNVASFLGLLHSHLPSRAVEDGLWGKLKTNGIFDVRSRYSSFRESPTSIFPWKCIWCTKAPRRACFFVWTAAWQKILTCDNLRKRGYYMISWCCMCRCDGETVEHLLLHCHVVGVLWNWVLKAFGIHWVVSGTVAELLFSWCNGLGHHLSDIWNLVPACLMSSIWKESNQRLEVDKLMVEKDAKALYKAGEKKLGTDEKIFIHIFSERSRAHMAAVDSAYHDFYGHPLKKAVKKETSGNFEYALLTILQCAQNPAKYFSKVLHKAMKGLGTDDTTLIRIIVTRAEIDMQYIKAEYLKKYRKTLNDAVHSETSGNYRAFLLALLGPNH</sequence>
<evidence type="ECO:0000256" key="3">
    <source>
        <dbReference type="ARBA" id="ARBA00022837"/>
    </source>
</evidence>
<dbReference type="PANTHER" id="PTHR10502:SF102">
    <property type="entry name" value="ANNEXIN B11"/>
    <property type="match status" value="1"/>
</dbReference>
<dbReference type="Pfam" id="PF13966">
    <property type="entry name" value="zf-RVT"/>
    <property type="match status" value="1"/>
</dbReference>
<dbReference type="InterPro" id="IPR018252">
    <property type="entry name" value="Annexin_repeat_CS"/>
</dbReference>
<dbReference type="GO" id="GO:0009409">
    <property type="term" value="P:response to cold"/>
    <property type="evidence" value="ECO:0007669"/>
    <property type="project" value="TreeGrafter"/>
</dbReference>
<keyword evidence="2 6" id="KW-0677">Repeat</keyword>
<evidence type="ECO:0000259" key="8">
    <source>
        <dbReference type="PROSITE" id="PS50878"/>
    </source>
</evidence>
<name>A0A2N9J2H8_FAGSY</name>
<evidence type="ECO:0000256" key="5">
    <source>
        <dbReference type="ARBA" id="ARBA00023302"/>
    </source>
</evidence>
<dbReference type="GO" id="GO:0009414">
    <property type="term" value="P:response to water deprivation"/>
    <property type="evidence" value="ECO:0007669"/>
    <property type="project" value="TreeGrafter"/>
</dbReference>
<dbReference type="FunFam" id="1.10.220.10:FF:000002">
    <property type="entry name" value="Annexin"/>
    <property type="match status" value="1"/>
</dbReference>
<dbReference type="PANTHER" id="PTHR10502">
    <property type="entry name" value="ANNEXIN"/>
    <property type="match status" value="1"/>
</dbReference>
<evidence type="ECO:0000256" key="2">
    <source>
        <dbReference type="ARBA" id="ARBA00022737"/>
    </source>
</evidence>
<comment type="similarity">
    <text evidence="1 6">Belongs to the annexin family.</text>
</comment>
<dbReference type="SUPFAM" id="SSF56672">
    <property type="entry name" value="DNA/RNA polymerases"/>
    <property type="match status" value="1"/>
</dbReference>
<keyword evidence="3 6" id="KW-0106">Calcium</keyword>
<feature type="compositionally biased region" description="Basic and acidic residues" evidence="7">
    <location>
        <begin position="202"/>
        <end position="212"/>
    </location>
</feature>
<dbReference type="PROSITE" id="PS50878">
    <property type="entry name" value="RT_POL"/>
    <property type="match status" value="1"/>
</dbReference>
<dbReference type="InterPro" id="IPR036691">
    <property type="entry name" value="Endo/exonu/phosph_ase_sf"/>
</dbReference>
<dbReference type="SMART" id="SM00335">
    <property type="entry name" value="ANX"/>
    <property type="match status" value="2"/>
</dbReference>
<keyword evidence="4 6" id="KW-0041">Annexin</keyword>
<dbReference type="InterPro" id="IPR043502">
    <property type="entry name" value="DNA/RNA_pol_sf"/>
</dbReference>
<proteinExistence type="inferred from homology"/>
<evidence type="ECO:0000313" key="9">
    <source>
        <dbReference type="EMBL" id="SPD30720.1"/>
    </source>
</evidence>
<dbReference type="GO" id="GO:0009651">
    <property type="term" value="P:response to salt stress"/>
    <property type="evidence" value="ECO:0007669"/>
    <property type="project" value="TreeGrafter"/>
</dbReference>
<evidence type="ECO:0000256" key="1">
    <source>
        <dbReference type="ARBA" id="ARBA00007831"/>
    </source>
</evidence>
<dbReference type="GO" id="GO:0005886">
    <property type="term" value="C:plasma membrane"/>
    <property type="evidence" value="ECO:0007669"/>
    <property type="project" value="TreeGrafter"/>
</dbReference>
<reference evidence="9" key="1">
    <citation type="submission" date="2018-02" db="EMBL/GenBank/DDBJ databases">
        <authorList>
            <person name="Cohen D.B."/>
            <person name="Kent A.D."/>
        </authorList>
    </citation>
    <scope>NUCLEOTIDE SEQUENCE</scope>
</reference>
<dbReference type="SUPFAM" id="SSF56219">
    <property type="entry name" value="DNase I-like"/>
    <property type="match status" value="1"/>
</dbReference>
<accession>A0A2N9J2H8</accession>
<dbReference type="GO" id="GO:0005509">
    <property type="term" value="F:calcium ion binding"/>
    <property type="evidence" value="ECO:0007669"/>
    <property type="project" value="InterPro"/>
</dbReference>
<evidence type="ECO:0000256" key="6">
    <source>
        <dbReference type="RuleBase" id="RU003540"/>
    </source>
</evidence>
<dbReference type="Pfam" id="PF00191">
    <property type="entry name" value="Annexin"/>
    <property type="match status" value="2"/>
</dbReference>
<protein>
    <recommendedName>
        <fullName evidence="6">Annexin</fullName>
    </recommendedName>
</protein>
<dbReference type="GO" id="GO:0009408">
    <property type="term" value="P:response to heat"/>
    <property type="evidence" value="ECO:0007669"/>
    <property type="project" value="TreeGrafter"/>
</dbReference>
<dbReference type="Gene3D" id="1.10.220.10">
    <property type="entry name" value="Annexin"/>
    <property type="match status" value="2"/>
</dbReference>
<feature type="domain" description="Reverse transcriptase" evidence="8">
    <location>
        <begin position="817"/>
        <end position="1065"/>
    </location>
</feature>
<organism evidence="9">
    <name type="scientific">Fagus sylvatica</name>
    <name type="common">Beechnut</name>
    <dbReference type="NCBI Taxonomy" id="28930"/>
    <lineage>
        <taxon>Eukaryota</taxon>
        <taxon>Viridiplantae</taxon>
        <taxon>Streptophyta</taxon>
        <taxon>Embryophyta</taxon>
        <taxon>Tracheophyta</taxon>
        <taxon>Spermatophyta</taxon>
        <taxon>Magnoliopsida</taxon>
        <taxon>eudicotyledons</taxon>
        <taxon>Gunneridae</taxon>
        <taxon>Pentapetalae</taxon>
        <taxon>rosids</taxon>
        <taxon>fabids</taxon>
        <taxon>Fagales</taxon>
        <taxon>Fagaceae</taxon>
        <taxon>Fagus</taxon>
    </lineage>
</organism>
<dbReference type="InterPro" id="IPR026960">
    <property type="entry name" value="RVT-Znf"/>
</dbReference>
<dbReference type="FunFam" id="1.10.220.10:FF:000001">
    <property type="entry name" value="Annexin"/>
    <property type="match status" value="1"/>
</dbReference>
<dbReference type="CDD" id="cd01650">
    <property type="entry name" value="RT_nLTR_like"/>
    <property type="match status" value="1"/>
</dbReference>
<dbReference type="InterPro" id="IPR001464">
    <property type="entry name" value="Annexin"/>
</dbReference>
<comment type="domain">
    <text evidence="6">A pair of annexin repeats may form one binding site for calcium and phospholipid.</text>
</comment>
<dbReference type="InterPro" id="IPR018502">
    <property type="entry name" value="Annexin_repeat"/>
</dbReference>
<dbReference type="GO" id="GO:0001786">
    <property type="term" value="F:phosphatidylserine binding"/>
    <property type="evidence" value="ECO:0007669"/>
    <property type="project" value="TreeGrafter"/>
</dbReference>
<dbReference type="InterPro" id="IPR037104">
    <property type="entry name" value="Annexin_sf"/>
</dbReference>
<evidence type="ECO:0000256" key="4">
    <source>
        <dbReference type="ARBA" id="ARBA00023216"/>
    </source>
</evidence>
<dbReference type="SUPFAM" id="SSF47874">
    <property type="entry name" value="Annexin"/>
    <property type="match status" value="1"/>
</dbReference>
<feature type="region of interest" description="Disordered" evidence="7">
    <location>
        <begin position="170"/>
        <end position="218"/>
    </location>
</feature>
<dbReference type="Pfam" id="PF00078">
    <property type="entry name" value="RVT_1"/>
    <property type="match status" value="1"/>
</dbReference>
<dbReference type="EMBL" id="OIVN01006329">
    <property type="protein sequence ID" value="SPD30720.1"/>
    <property type="molecule type" value="Genomic_DNA"/>
</dbReference>
<dbReference type="GO" id="GO:0005544">
    <property type="term" value="F:calcium-dependent phospholipid binding"/>
    <property type="evidence" value="ECO:0007669"/>
    <property type="project" value="UniProtKB-KW"/>
</dbReference>
<dbReference type="PROSITE" id="PS51897">
    <property type="entry name" value="ANNEXIN_2"/>
    <property type="match status" value="2"/>
</dbReference>
<dbReference type="PRINTS" id="PR00196">
    <property type="entry name" value="ANNEXIN"/>
</dbReference>
<dbReference type="Gene3D" id="3.60.10.10">
    <property type="entry name" value="Endonuclease/exonuclease/phosphatase"/>
    <property type="match status" value="1"/>
</dbReference>
<evidence type="ECO:0000256" key="7">
    <source>
        <dbReference type="SAM" id="MobiDB-lite"/>
    </source>
</evidence>
<dbReference type="PROSITE" id="PS00223">
    <property type="entry name" value="ANNEXIN_1"/>
    <property type="match status" value="1"/>
</dbReference>
<dbReference type="GO" id="GO:0005737">
    <property type="term" value="C:cytoplasm"/>
    <property type="evidence" value="ECO:0007669"/>
    <property type="project" value="TreeGrafter"/>
</dbReference>
<feature type="compositionally biased region" description="Polar residues" evidence="7">
    <location>
        <begin position="170"/>
        <end position="180"/>
    </location>
</feature>
<keyword evidence="5 6" id="KW-0111">Calcium/phospholipid-binding</keyword>
<dbReference type="InterPro" id="IPR000477">
    <property type="entry name" value="RT_dom"/>
</dbReference>